<dbReference type="Gene3D" id="3.40.50.1240">
    <property type="entry name" value="Phosphoglycerate mutase-like"/>
    <property type="match status" value="1"/>
</dbReference>
<gene>
    <name evidence="1" type="ORF">ALAG00032_LOCUS290</name>
</gene>
<organism evidence="1">
    <name type="scientific">Aureoumbra lagunensis</name>
    <dbReference type="NCBI Taxonomy" id="44058"/>
    <lineage>
        <taxon>Eukaryota</taxon>
        <taxon>Sar</taxon>
        <taxon>Stramenopiles</taxon>
        <taxon>Ochrophyta</taxon>
        <taxon>Pelagophyceae</taxon>
        <taxon>Pelagomonadales</taxon>
        <taxon>Aureoumbra</taxon>
    </lineage>
</organism>
<evidence type="ECO:0000313" key="1">
    <source>
        <dbReference type="EMBL" id="CAE0359562.1"/>
    </source>
</evidence>
<dbReference type="InterPro" id="IPR050275">
    <property type="entry name" value="PGM_Phosphatase"/>
</dbReference>
<proteinExistence type="predicted"/>
<dbReference type="SUPFAM" id="SSF53254">
    <property type="entry name" value="Phosphoglycerate mutase-like"/>
    <property type="match status" value="1"/>
</dbReference>
<dbReference type="GO" id="GO:0016791">
    <property type="term" value="F:phosphatase activity"/>
    <property type="evidence" value="ECO:0007669"/>
    <property type="project" value="TreeGrafter"/>
</dbReference>
<dbReference type="CDD" id="cd07067">
    <property type="entry name" value="HP_PGM_like"/>
    <property type="match status" value="1"/>
</dbReference>
<dbReference type="PANTHER" id="PTHR48100">
    <property type="entry name" value="BROAD-SPECIFICITY PHOSPHATASE YOR283W-RELATED"/>
    <property type="match status" value="1"/>
</dbReference>
<reference evidence="1" key="1">
    <citation type="submission" date="2021-01" db="EMBL/GenBank/DDBJ databases">
        <authorList>
            <person name="Corre E."/>
            <person name="Pelletier E."/>
            <person name="Niang G."/>
            <person name="Scheremetjew M."/>
            <person name="Finn R."/>
            <person name="Kale V."/>
            <person name="Holt S."/>
            <person name="Cochrane G."/>
            <person name="Meng A."/>
            <person name="Brown T."/>
            <person name="Cohen L."/>
        </authorList>
    </citation>
    <scope>NUCLEOTIDE SEQUENCE</scope>
    <source>
        <strain evidence="1">CCMP1510</strain>
    </source>
</reference>
<protein>
    <submittedName>
        <fullName evidence="1">Uncharacterized protein</fullName>
    </submittedName>
</protein>
<name>A0A7S3JQR8_9STRA</name>
<dbReference type="EMBL" id="HBIJ01000354">
    <property type="protein sequence ID" value="CAE0359562.1"/>
    <property type="molecule type" value="Transcribed_RNA"/>
</dbReference>
<dbReference type="GO" id="GO:0005829">
    <property type="term" value="C:cytosol"/>
    <property type="evidence" value="ECO:0007669"/>
    <property type="project" value="TreeGrafter"/>
</dbReference>
<sequence>MWVFIYGIFLMCFGNDKKKMKQRELLLPNESPRAEKNLLSKEIVFIRHGESEWNLIFNRGSKILIPIKALIALFYDIFFNSTSNFFDSPLNQQGIEQAQDIATWLQEKKILYPCTVEKDDEVVVAVSNLRRAQQTVLIALQNYFLQDKKKNKLFILSSLQEISNNVDTIALCPATSNPILPQIPSLLQVPFLFDTSYDLGNKDKIGTERIHEFCQWAFSRPEKTVIVGCHSLWARSFFRLLISSKTNTTPHIATQSKISNGGIVSCSLSARRTSRSNKVHYFIHPDSIQVLGSIGFEPIRTKPSIFAILLAHFKKLFLKSISSK</sequence>
<accession>A0A7S3JQR8</accession>
<dbReference type="InterPro" id="IPR013078">
    <property type="entry name" value="His_Pase_superF_clade-1"/>
</dbReference>
<dbReference type="PANTHER" id="PTHR48100:SF33">
    <property type="entry name" value="PEPTIDASE S54 RHOMBOID DOMAIN-CONTAINING PROTEIN"/>
    <property type="match status" value="1"/>
</dbReference>
<dbReference type="SMART" id="SM00855">
    <property type="entry name" value="PGAM"/>
    <property type="match status" value="1"/>
</dbReference>
<dbReference type="InterPro" id="IPR029033">
    <property type="entry name" value="His_PPase_superfam"/>
</dbReference>
<dbReference type="AlphaFoldDB" id="A0A7S3JQR8"/>